<sequence>MRWYFFLCLILSYSFSIAQVKPLLKSADSLGKKELNGFKQQINSGRDSLKNGKVFKSAIDQKTTAIQNKFNEKSKALKDKALAVRDSIKKGRAVRFNKLSIENATLVNGIGGSLKKEPILNNISVFGQIQLFKFPLAIDLSNNSSDLQGIDGLRDALFKVNLDKSQFSQLYRNDIEKASRFKKIELSGMDVGAYLKKGITSKLNPSTLIDPSRYQRLNSLLNNKEQLIALLNLNEDQIKAKVNDLLSDQKRFAQKKADSISNNAPDLIAQKDSIKYKADSTVASKKKAVEEQVELKKAEITDVIVSLKQKMEESGLDQQRLLLLQKFTANQGSLKDLEAIFENEMNQEGRYSQIGKFYSKIKALDVGNFGQRMPGIMNKDMMINGVNFAVKTGRGPVNLGLGINKDVGMPKDANFTNSLYDFPKLLTYVSIPTTNFSFGSGKLSWVGAFDKQPASGFSQLNTLPKTNLAFMVSQDLNMHSMGKFTVELSKSSTQYKNLSVNESDKLVLNNDLKMGNYFRDDFMESISIGVKHGIQLKKLGLSGNTFFSYSGLGYQNPGQQGYGNMGMRFGGNMKKSLLKNRIVLNARTDIKNTPMSAVSGAHWRNYNLQLDSRVKLSKNYNFNLKYAENGVNKVDGASHAVYSSKKVQVDMNGNYKIGGHYGFSRLSIGKQDMLNPTLLTHTGFMTIVYSQNLMLKSISLSGNAFYNKELKGARILGDMLNADVACQYTLLKSLSVSSGVTYLDNQGIARQLGVRQNVQLSMLKNFDVSAFVDLRKNLINPLYPDLFSTARGELSLRYFLNK</sequence>
<reference evidence="2 3" key="1">
    <citation type="submission" date="2019-04" db="EMBL/GenBank/DDBJ databases">
        <title>Pedobacter sp. RP-1-16 sp. nov., isolated from Arctic soil.</title>
        <authorList>
            <person name="Dahal R.H."/>
            <person name="Kim D.-U."/>
        </authorList>
    </citation>
    <scope>NUCLEOTIDE SEQUENCE [LARGE SCALE GENOMIC DNA]</scope>
    <source>
        <strain evidence="2 3">RP-1-16</strain>
    </source>
</reference>
<gene>
    <name evidence="2" type="ORF">FBD94_25215</name>
</gene>
<keyword evidence="1" id="KW-0732">Signal</keyword>
<proteinExistence type="predicted"/>
<comment type="caution">
    <text evidence="2">The sequence shown here is derived from an EMBL/GenBank/DDBJ whole genome shotgun (WGS) entry which is preliminary data.</text>
</comment>
<feature type="signal peptide" evidence="1">
    <location>
        <begin position="1"/>
        <end position="18"/>
    </location>
</feature>
<feature type="chain" id="PRO_5020188973" evidence="1">
    <location>
        <begin position="19"/>
        <end position="802"/>
    </location>
</feature>
<dbReference type="RefSeq" id="WP_136882285.1">
    <property type="nucleotide sequence ID" value="NZ_SWDX01000018.1"/>
</dbReference>
<organism evidence="2 3">
    <name type="scientific">Pedobacter hiemivivus</name>
    <dbReference type="NCBI Taxonomy" id="2530454"/>
    <lineage>
        <taxon>Bacteria</taxon>
        <taxon>Pseudomonadati</taxon>
        <taxon>Bacteroidota</taxon>
        <taxon>Sphingobacteriia</taxon>
        <taxon>Sphingobacteriales</taxon>
        <taxon>Sphingobacteriaceae</taxon>
        <taxon>Pedobacter</taxon>
    </lineage>
</organism>
<accession>A0A4U1FWM9</accession>
<protein>
    <submittedName>
        <fullName evidence="2">Uncharacterized protein</fullName>
    </submittedName>
</protein>
<dbReference type="EMBL" id="SWDX01000018">
    <property type="protein sequence ID" value="TKC55291.1"/>
    <property type="molecule type" value="Genomic_DNA"/>
</dbReference>
<evidence type="ECO:0000313" key="2">
    <source>
        <dbReference type="EMBL" id="TKC55291.1"/>
    </source>
</evidence>
<evidence type="ECO:0000256" key="1">
    <source>
        <dbReference type="SAM" id="SignalP"/>
    </source>
</evidence>
<evidence type="ECO:0000313" key="3">
    <source>
        <dbReference type="Proteomes" id="UP000309594"/>
    </source>
</evidence>
<dbReference type="Proteomes" id="UP000309594">
    <property type="component" value="Unassembled WGS sequence"/>
</dbReference>
<name>A0A4U1FWM9_9SPHI</name>
<dbReference type="AlphaFoldDB" id="A0A4U1FWM9"/>